<evidence type="ECO:0000313" key="2">
    <source>
        <dbReference type="EMBL" id="CBW14613.1"/>
    </source>
</evidence>
<dbReference type="KEGG" id="hpr:PARA_05060"/>
<sequence length="135" mass="15994">MKFLLFLTHFIVLLFSAYFLFNFGVRWVQVIGYNLAFNEPVANSLHHSINIYFKLIAITTFSYLFFAIFQRFYRRFAMLLWMAEAGVFGKYLFNLNGLQGTNYDGIFQTSSVYIYFLCPLLLSLLSYLYCKKQNK</sequence>
<dbReference type="AlphaFoldDB" id="A0AB33QK09"/>
<accession>A0AB33QK09</accession>
<keyword evidence="1" id="KW-0812">Transmembrane</keyword>
<protein>
    <submittedName>
        <fullName evidence="2">Uncharacterized protein</fullName>
    </submittedName>
</protein>
<keyword evidence="1" id="KW-0472">Membrane</keyword>
<dbReference type="Proteomes" id="UP000007052">
    <property type="component" value="Chromosome"/>
</dbReference>
<keyword evidence="1" id="KW-1133">Transmembrane helix</keyword>
<gene>
    <name evidence="2" type="ordered locus">PARA_05060</name>
</gene>
<name>A0AB33QK09_HAEP3</name>
<reference evidence="3" key="1">
    <citation type="submission" date="2010-07" db="EMBL/GenBank/DDBJ databases">
        <title>The genome sequence of Haemophilus parainfluenzae T3T1.</title>
        <authorList>
            <person name="Crook D."/>
            <person name="Hood D."/>
            <person name="Moxon R."/>
            <person name="Parkhill J."/>
            <person name="Aslett M."/>
            <person name="Bentley S.D."/>
        </authorList>
    </citation>
    <scope>NUCLEOTIDE SEQUENCE [LARGE SCALE GENOMIC DNA]</scope>
    <source>
        <strain evidence="3">T3T1</strain>
    </source>
</reference>
<feature type="transmembrane region" description="Helical" evidence="1">
    <location>
        <begin position="113"/>
        <end position="130"/>
    </location>
</feature>
<dbReference type="RefSeq" id="WP_014064403.1">
    <property type="nucleotide sequence ID" value="NC_015964.1"/>
</dbReference>
<feature type="transmembrane region" description="Helical" evidence="1">
    <location>
        <begin position="51"/>
        <end position="69"/>
    </location>
</feature>
<evidence type="ECO:0000256" key="1">
    <source>
        <dbReference type="SAM" id="Phobius"/>
    </source>
</evidence>
<evidence type="ECO:0000313" key="3">
    <source>
        <dbReference type="Proteomes" id="UP000007052"/>
    </source>
</evidence>
<dbReference type="EMBL" id="FQ312002">
    <property type="protein sequence ID" value="CBW14613.1"/>
    <property type="molecule type" value="Genomic_DNA"/>
</dbReference>
<organism evidence="2 3">
    <name type="scientific">Haemophilus parainfluenzae (strain T3T1)</name>
    <dbReference type="NCBI Taxonomy" id="862965"/>
    <lineage>
        <taxon>Bacteria</taxon>
        <taxon>Pseudomonadati</taxon>
        <taxon>Pseudomonadota</taxon>
        <taxon>Gammaproteobacteria</taxon>
        <taxon>Pasteurellales</taxon>
        <taxon>Pasteurellaceae</taxon>
        <taxon>Haemophilus</taxon>
    </lineage>
</organism>
<feature type="transmembrane region" description="Helical" evidence="1">
    <location>
        <begin position="76"/>
        <end position="93"/>
    </location>
</feature>
<proteinExistence type="predicted"/>